<name>A0A4P6M302_9FIRM</name>
<evidence type="ECO:0000313" key="6">
    <source>
        <dbReference type="Proteomes" id="UP000289794"/>
    </source>
</evidence>
<dbReference type="InterPro" id="IPR000843">
    <property type="entry name" value="HTH_LacI"/>
</dbReference>
<dbReference type="KEGG" id="bpro:PMF13cell1_05158"/>
<keyword evidence="1" id="KW-0805">Transcription regulation</keyword>
<sequence length="332" mass="37757">MKVKSKEVAEALGVSTATVSLAINGKPGVNEETRKRILEYISGQQGKDVTKGTFVKLIIFENSPRVLSGGMGSFFRITYVESVERLQKDKLEVRLVYAYGYEELKEALLKSNTDGTKGILLRADEFGDKDYELISLCRIPLVMSDCDPREYGWNTVNFNNRQAVFKGMNHLKAHGCRKIVYFQNTEAIYNFRARREAFWEYMKRNPEMEGSFWETGNELEEIEKRAAEYIRQREEMPDAVFLENFLVSVGTAQALMKMGISVPDQISLLGIDAIPDTVLLPYELTHFEVPHKKRSVLMAELLIELMNRPDDGSGRVVLVNEKMAVGNSVNMK</sequence>
<dbReference type="GO" id="GO:0000976">
    <property type="term" value="F:transcription cis-regulatory region binding"/>
    <property type="evidence" value="ECO:0007669"/>
    <property type="project" value="TreeGrafter"/>
</dbReference>
<keyword evidence="2" id="KW-0238">DNA-binding</keyword>
<dbReference type="Pfam" id="PF13377">
    <property type="entry name" value="Peripla_BP_3"/>
    <property type="match status" value="1"/>
</dbReference>
<dbReference type="SUPFAM" id="SSF47413">
    <property type="entry name" value="lambda repressor-like DNA-binding domains"/>
    <property type="match status" value="1"/>
</dbReference>
<evidence type="ECO:0000256" key="2">
    <source>
        <dbReference type="ARBA" id="ARBA00023125"/>
    </source>
</evidence>
<organism evidence="5 6">
    <name type="scientific">Blautia producta</name>
    <dbReference type="NCBI Taxonomy" id="33035"/>
    <lineage>
        <taxon>Bacteria</taxon>
        <taxon>Bacillati</taxon>
        <taxon>Bacillota</taxon>
        <taxon>Clostridia</taxon>
        <taxon>Lachnospirales</taxon>
        <taxon>Lachnospiraceae</taxon>
        <taxon>Blautia</taxon>
    </lineage>
</organism>
<protein>
    <submittedName>
        <fullName evidence="5">Putative HTH-type transcriptional repressor ExuR</fullName>
    </submittedName>
</protein>
<dbReference type="CDD" id="cd06267">
    <property type="entry name" value="PBP1_LacI_sugar_binding-like"/>
    <property type="match status" value="1"/>
</dbReference>
<dbReference type="SMART" id="SM00354">
    <property type="entry name" value="HTH_LACI"/>
    <property type="match status" value="1"/>
</dbReference>
<accession>A0A4P6M302</accession>
<feature type="domain" description="HTH lacI-type" evidence="4">
    <location>
        <begin position="3"/>
        <end position="41"/>
    </location>
</feature>
<proteinExistence type="predicted"/>
<dbReference type="RefSeq" id="WP_130182595.1">
    <property type="nucleotide sequence ID" value="NZ_CP035945.1"/>
</dbReference>
<dbReference type="PANTHER" id="PTHR30146">
    <property type="entry name" value="LACI-RELATED TRANSCRIPTIONAL REPRESSOR"/>
    <property type="match status" value="1"/>
</dbReference>
<dbReference type="InterPro" id="IPR028082">
    <property type="entry name" value="Peripla_BP_I"/>
</dbReference>
<dbReference type="AlphaFoldDB" id="A0A4P6M302"/>
<dbReference type="SUPFAM" id="SSF53822">
    <property type="entry name" value="Periplasmic binding protein-like I"/>
    <property type="match status" value="1"/>
</dbReference>
<evidence type="ECO:0000256" key="3">
    <source>
        <dbReference type="ARBA" id="ARBA00023163"/>
    </source>
</evidence>
<evidence type="ECO:0000259" key="4">
    <source>
        <dbReference type="PROSITE" id="PS50932"/>
    </source>
</evidence>
<dbReference type="Gene3D" id="3.40.50.2300">
    <property type="match status" value="2"/>
</dbReference>
<reference evidence="5 6" key="1">
    <citation type="submission" date="2019-01" db="EMBL/GenBank/DDBJ databases">
        <title>PMF-metabolizing Aryl O-demethylase.</title>
        <authorList>
            <person name="Kim M."/>
        </authorList>
    </citation>
    <scope>NUCLEOTIDE SEQUENCE [LARGE SCALE GENOMIC DNA]</scope>
    <source>
        <strain evidence="5 6">PMF1</strain>
    </source>
</reference>
<dbReference type="EMBL" id="CP035945">
    <property type="protein sequence ID" value="QBE99581.1"/>
    <property type="molecule type" value="Genomic_DNA"/>
</dbReference>
<dbReference type="GO" id="GO:0003700">
    <property type="term" value="F:DNA-binding transcription factor activity"/>
    <property type="evidence" value="ECO:0007669"/>
    <property type="project" value="TreeGrafter"/>
</dbReference>
<dbReference type="Gene3D" id="1.10.260.40">
    <property type="entry name" value="lambda repressor-like DNA-binding domains"/>
    <property type="match status" value="1"/>
</dbReference>
<dbReference type="PROSITE" id="PS50932">
    <property type="entry name" value="HTH_LACI_2"/>
    <property type="match status" value="1"/>
</dbReference>
<dbReference type="Pfam" id="PF00356">
    <property type="entry name" value="LacI"/>
    <property type="match status" value="1"/>
</dbReference>
<dbReference type="InterPro" id="IPR046335">
    <property type="entry name" value="LacI/GalR-like_sensor"/>
</dbReference>
<dbReference type="InterPro" id="IPR010982">
    <property type="entry name" value="Lambda_DNA-bd_dom_sf"/>
</dbReference>
<dbReference type="PANTHER" id="PTHR30146:SF109">
    <property type="entry name" value="HTH-TYPE TRANSCRIPTIONAL REGULATOR GALS"/>
    <property type="match status" value="1"/>
</dbReference>
<gene>
    <name evidence="5" type="primary">exuR_2</name>
    <name evidence="5" type="ORF">PMF13cell1_05158</name>
</gene>
<evidence type="ECO:0000313" key="5">
    <source>
        <dbReference type="EMBL" id="QBE99581.1"/>
    </source>
</evidence>
<keyword evidence="3" id="KW-0804">Transcription</keyword>
<dbReference type="Proteomes" id="UP000289794">
    <property type="component" value="Chromosome"/>
</dbReference>
<evidence type="ECO:0000256" key="1">
    <source>
        <dbReference type="ARBA" id="ARBA00023015"/>
    </source>
</evidence>
<dbReference type="CDD" id="cd01392">
    <property type="entry name" value="HTH_LacI"/>
    <property type="match status" value="1"/>
</dbReference>